<dbReference type="InterPro" id="IPR051423">
    <property type="entry name" value="CD225/Dispanin"/>
</dbReference>
<evidence type="ECO:0000256" key="4">
    <source>
        <dbReference type="ARBA" id="ARBA00023136"/>
    </source>
</evidence>
<dbReference type="EMBL" id="QGNY01000002">
    <property type="protein sequence ID" value="PWS32464.1"/>
    <property type="molecule type" value="Genomic_DNA"/>
</dbReference>
<feature type="compositionally biased region" description="Polar residues" evidence="5">
    <location>
        <begin position="16"/>
        <end position="25"/>
    </location>
</feature>
<keyword evidence="3 6" id="KW-1133">Transmembrane helix</keyword>
<reference evidence="8" key="1">
    <citation type="submission" date="2018-05" db="EMBL/GenBank/DDBJ databases">
        <title>Pedobacter paludis sp. nov., isolated from wetland soil.</title>
        <authorList>
            <person name="Zhang Y."/>
        </authorList>
    </citation>
    <scope>NUCLEOTIDE SEQUENCE [LARGE SCALE GENOMIC DNA]</scope>
    <source>
        <strain evidence="8">R-8</strain>
    </source>
</reference>
<dbReference type="PANTHER" id="PTHR14948:SF44">
    <property type="entry name" value="PROLINE-RICH TRANSMEMBRANE PROTEIN 1-LIKE"/>
    <property type="match status" value="1"/>
</dbReference>
<evidence type="ECO:0000313" key="7">
    <source>
        <dbReference type="EMBL" id="PWS32464.1"/>
    </source>
</evidence>
<evidence type="ECO:0000313" key="8">
    <source>
        <dbReference type="Proteomes" id="UP000245391"/>
    </source>
</evidence>
<dbReference type="Proteomes" id="UP000245391">
    <property type="component" value="Unassembled WGS sequence"/>
</dbReference>
<evidence type="ECO:0000256" key="2">
    <source>
        <dbReference type="ARBA" id="ARBA00022692"/>
    </source>
</evidence>
<evidence type="ECO:0000256" key="6">
    <source>
        <dbReference type="SAM" id="Phobius"/>
    </source>
</evidence>
<sequence>MEDQKPQDQAPFGQQPFGQSPFGNNPTPIPKNWLVESILVTIFCCIPFGIVGIVYASSVNNKYAMGDYAGAQAASAAAGKWTKIGFFLGIVSIVLSFLFFVVLGFGGFMSSYR</sequence>
<keyword evidence="8" id="KW-1185">Reference proteome</keyword>
<dbReference type="OrthoDB" id="9815705at2"/>
<comment type="caution">
    <text evidence="7">The sequence shown here is derived from an EMBL/GenBank/DDBJ whole genome shotgun (WGS) entry which is preliminary data.</text>
</comment>
<keyword evidence="2 6" id="KW-0812">Transmembrane</keyword>
<evidence type="ECO:0000256" key="3">
    <source>
        <dbReference type="ARBA" id="ARBA00022989"/>
    </source>
</evidence>
<feature type="region of interest" description="Disordered" evidence="5">
    <location>
        <begin position="1"/>
        <end position="25"/>
    </location>
</feature>
<gene>
    <name evidence="7" type="ORF">DF947_05095</name>
</gene>
<accession>A0A317F025</accession>
<comment type="subcellular location">
    <subcellularLocation>
        <location evidence="1">Membrane</location>
    </subcellularLocation>
</comment>
<dbReference type="Pfam" id="PF04505">
    <property type="entry name" value="CD225"/>
    <property type="match status" value="1"/>
</dbReference>
<organism evidence="7 8">
    <name type="scientific">Pedobacter paludis</name>
    <dbReference type="NCBI Taxonomy" id="2203212"/>
    <lineage>
        <taxon>Bacteria</taxon>
        <taxon>Pseudomonadati</taxon>
        <taxon>Bacteroidota</taxon>
        <taxon>Sphingobacteriia</taxon>
        <taxon>Sphingobacteriales</taxon>
        <taxon>Sphingobacteriaceae</taxon>
        <taxon>Pedobacter</taxon>
    </lineage>
</organism>
<evidence type="ECO:0008006" key="9">
    <source>
        <dbReference type="Google" id="ProtNLM"/>
    </source>
</evidence>
<dbReference type="AlphaFoldDB" id="A0A317F025"/>
<feature type="transmembrane region" description="Helical" evidence="6">
    <location>
        <begin position="33"/>
        <end position="56"/>
    </location>
</feature>
<feature type="transmembrane region" description="Helical" evidence="6">
    <location>
        <begin position="84"/>
        <end position="108"/>
    </location>
</feature>
<evidence type="ECO:0000256" key="5">
    <source>
        <dbReference type="SAM" id="MobiDB-lite"/>
    </source>
</evidence>
<evidence type="ECO:0000256" key="1">
    <source>
        <dbReference type="ARBA" id="ARBA00004370"/>
    </source>
</evidence>
<proteinExistence type="predicted"/>
<name>A0A317F025_9SPHI</name>
<dbReference type="RefSeq" id="WP_109928638.1">
    <property type="nucleotide sequence ID" value="NZ_QGNY01000002.1"/>
</dbReference>
<protein>
    <recommendedName>
        <fullName evidence="9">CD225/dispanin family protein</fullName>
    </recommendedName>
</protein>
<dbReference type="PANTHER" id="PTHR14948">
    <property type="entry name" value="NG5"/>
    <property type="match status" value="1"/>
</dbReference>
<dbReference type="InterPro" id="IPR007593">
    <property type="entry name" value="CD225/Dispanin_fam"/>
</dbReference>
<keyword evidence="4 6" id="KW-0472">Membrane</keyword>
<dbReference type="GO" id="GO:0016020">
    <property type="term" value="C:membrane"/>
    <property type="evidence" value="ECO:0007669"/>
    <property type="project" value="UniProtKB-SubCell"/>
</dbReference>